<dbReference type="PANTHER" id="PTHR24198:SF165">
    <property type="entry name" value="ANKYRIN REPEAT-CONTAINING PROTEIN-RELATED"/>
    <property type="match status" value="1"/>
</dbReference>
<evidence type="ECO:0000259" key="6">
    <source>
        <dbReference type="PROSITE" id="PS50048"/>
    </source>
</evidence>
<evidence type="ECO:0000313" key="8">
    <source>
        <dbReference type="Proteomes" id="UP000554235"/>
    </source>
</evidence>
<dbReference type="PROSITE" id="PS50088">
    <property type="entry name" value="ANK_REPEAT"/>
    <property type="match status" value="1"/>
</dbReference>
<feature type="repeat" description="ANK" evidence="4">
    <location>
        <begin position="325"/>
        <end position="346"/>
    </location>
</feature>
<proteinExistence type="predicted"/>
<gene>
    <name evidence="7" type="ORF">FALBO_10710</name>
</gene>
<dbReference type="InterPro" id="IPR036770">
    <property type="entry name" value="Ankyrin_rpt-contain_sf"/>
</dbReference>
<dbReference type="GO" id="GO:0000981">
    <property type="term" value="F:DNA-binding transcription factor activity, RNA polymerase II-specific"/>
    <property type="evidence" value="ECO:0007669"/>
    <property type="project" value="InterPro"/>
</dbReference>
<organism evidence="7 8">
    <name type="scientific">Fusarium albosuccineum</name>
    <dbReference type="NCBI Taxonomy" id="1237068"/>
    <lineage>
        <taxon>Eukaryota</taxon>
        <taxon>Fungi</taxon>
        <taxon>Dikarya</taxon>
        <taxon>Ascomycota</taxon>
        <taxon>Pezizomycotina</taxon>
        <taxon>Sordariomycetes</taxon>
        <taxon>Hypocreomycetidae</taxon>
        <taxon>Hypocreales</taxon>
        <taxon>Nectriaceae</taxon>
        <taxon>Fusarium</taxon>
        <taxon>Fusarium decemcellulare species complex</taxon>
    </lineage>
</organism>
<dbReference type="CDD" id="cd00067">
    <property type="entry name" value="GAL4"/>
    <property type="match status" value="1"/>
</dbReference>
<feature type="region of interest" description="Disordered" evidence="5">
    <location>
        <begin position="53"/>
        <end position="81"/>
    </location>
</feature>
<evidence type="ECO:0000313" key="7">
    <source>
        <dbReference type="EMBL" id="KAF4462479.1"/>
    </source>
</evidence>
<evidence type="ECO:0000256" key="5">
    <source>
        <dbReference type="SAM" id="MobiDB-lite"/>
    </source>
</evidence>
<dbReference type="GO" id="GO:0008270">
    <property type="term" value="F:zinc ion binding"/>
    <property type="evidence" value="ECO:0007669"/>
    <property type="project" value="InterPro"/>
</dbReference>
<dbReference type="PANTHER" id="PTHR24198">
    <property type="entry name" value="ANKYRIN REPEAT AND PROTEIN KINASE DOMAIN-CONTAINING PROTEIN"/>
    <property type="match status" value="1"/>
</dbReference>
<dbReference type="SMART" id="SM00066">
    <property type="entry name" value="GAL4"/>
    <property type="match status" value="1"/>
</dbReference>
<keyword evidence="2 4" id="KW-0040">ANK repeat</keyword>
<dbReference type="SMART" id="SM00248">
    <property type="entry name" value="ANK"/>
    <property type="match status" value="2"/>
</dbReference>
<dbReference type="PROSITE" id="PS50048">
    <property type="entry name" value="ZN2_CY6_FUNGAL_2"/>
    <property type="match status" value="1"/>
</dbReference>
<dbReference type="InterPro" id="IPR001138">
    <property type="entry name" value="Zn2Cys6_DnaBD"/>
</dbReference>
<dbReference type="SUPFAM" id="SSF48403">
    <property type="entry name" value="Ankyrin repeat"/>
    <property type="match status" value="1"/>
</dbReference>
<dbReference type="Gene3D" id="1.25.40.20">
    <property type="entry name" value="Ankyrin repeat-containing domain"/>
    <property type="match status" value="1"/>
</dbReference>
<feature type="domain" description="Zn(2)-C6 fungal-type" evidence="6">
    <location>
        <begin position="17"/>
        <end position="51"/>
    </location>
</feature>
<dbReference type="AlphaFoldDB" id="A0A8H4P4T4"/>
<dbReference type="InterPro" id="IPR036864">
    <property type="entry name" value="Zn2-C6_fun-type_DNA-bd_sf"/>
</dbReference>
<accession>A0A8H4P4T4</accession>
<evidence type="ECO:0000256" key="3">
    <source>
        <dbReference type="ARBA" id="ARBA00023242"/>
    </source>
</evidence>
<protein>
    <submittedName>
        <fullName evidence="7">Ankyrin repeat</fullName>
    </submittedName>
</protein>
<dbReference type="PROSITE" id="PS50297">
    <property type="entry name" value="ANK_REP_REGION"/>
    <property type="match status" value="1"/>
</dbReference>
<sequence>MTPTQERQVTRRLHRFSCVSCRRDKQRCDPEHRAWPQICDRCKERGWPCSKPIRASRARKPKRDQSDEADDSQQHPQAESNELTAITQNQAEWTWSLTDLQNALGLLQLVAATCSEPKAALCDAKSQLPKLWFHPYKSNLMSEVIRRLETEQYTATKQLLMAAIPAIAEPCVKVRFQEEHDKNLADIQEKHAKRLVKDGQICLGILFLSKSMAHSQKQPSKEILALLKFHDIPSLMNEVSGKFGLKTGPGTWRWPSMVLPHVRQLPREAITKVTETLVIKNWIGFDDALGLLGQPFLRGAFPKDWKNVFRYICRHPKESTRMGSDGRTSLHIAVLLGMVEEVKILMTYPHCRPAQQDNAQQTALHLAAIIGQDAICDLLLSTGDVNSGILLEDSAGRSSLWYAAGKGKDALFENLPHHTLPYKNMNDICAHRDKDGNSLLDFTITNGLQYPELLLWTNCTDIKNFYPDRYAIPNSDDLSQLLLNTGVLNTTNDSLSPSMGGLVGDESLSHGT</sequence>
<dbReference type="SUPFAM" id="SSF57701">
    <property type="entry name" value="Zn2/Cys6 DNA-binding domain"/>
    <property type="match status" value="1"/>
</dbReference>
<name>A0A8H4P4T4_9HYPO</name>
<dbReference type="Gene3D" id="4.10.240.10">
    <property type="entry name" value="Zn(2)-C6 fungal-type DNA-binding domain"/>
    <property type="match status" value="1"/>
</dbReference>
<reference evidence="7 8" key="1">
    <citation type="submission" date="2020-01" db="EMBL/GenBank/DDBJ databases">
        <title>Identification and distribution of gene clusters putatively required for synthesis of sphingolipid metabolism inhibitors in phylogenetically diverse species of the filamentous fungus Fusarium.</title>
        <authorList>
            <person name="Kim H.-S."/>
            <person name="Busman M."/>
            <person name="Brown D.W."/>
            <person name="Divon H."/>
            <person name="Uhlig S."/>
            <person name="Proctor R.H."/>
        </authorList>
    </citation>
    <scope>NUCLEOTIDE SEQUENCE [LARGE SCALE GENOMIC DNA]</scope>
    <source>
        <strain evidence="7 8">NRRL 20459</strain>
    </source>
</reference>
<keyword evidence="1" id="KW-0677">Repeat</keyword>
<evidence type="ECO:0000256" key="1">
    <source>
        <dbReference type="ARBA" id="ARBA00022737"/>
    </source>
</evidence>
<dbReference type="OrthoDB" id="5106332at2759"/>
<dbReference type="Proteomes" id="UP000554235">
    <property type="component" value="Unassembled WGS sequence"/>
</dbReference>
<dbReference type="EMBL" id="JAADYS010001530">
    <property type="protein sequence ID" value="KAF4462479.1"/>
    <property type="molecule type" value="Genomic_DNA"/>
</dbReference>
<evidence type="ECO:0000256" key="2">
    <source>
        <dbReference type="ARBA" id="ARBA00023043"/>
    </source>
</evidence>
<keyword evidence="3" id="KW-0539">Nucleus</keyword>
<dbReference type="InterPro" id="IPR002110">
    <property type="entry name" value="Ankyrin_rpt"/>
</dbReference>
<dbReference type="PROSITE" id="PS00463">
    <property type="entry name" value="ZN2_CY6_FUNGAL_1"/>
    <property type="match status" value="1"/>
</dbReference>
<keyword evidence="8" id="KW-1185">Reference proteome</keyword>
<evidence type="ECO:0000256" key="4">
    <source>
        <dbReference type="PROSITE-ProRule" id="PRU00023"/>
    </source>
</evidence>
<comment type="caution">
    <text evidence="7">The sequence shown here is derived from an EMBL/GenBank/DDBJ whole genome shotgun (WGS) entry which is preliminary data.</text>
</comment>
<dbReference type="Pfam" id="PF12796">
    <property type="entry name" value="Ank_2"/>
    <property type="match status" value="1"/>
</dbReference>